<dbReference type="InterPro" id="IPR011335">
    <property type="entry name" value="Restrct_endonuc-II-like"/>
</dbReference>
<dbReference type="eggNOG" id="ENOG502Z7I0">
    <property type="taxonomic scope" value="Bacteria"/>
</dbReference>
<dbReference type="InterPro" id="IPR037057">
    <property type="entry name" value="DNA_rep_MutH/T2_RE_sf"/>
</dbReference>
<reference evidence="4 5" key="1">
    <citation type="submission" date="2013-02" db="EMBL/GenBank/DDBJ databases">
        <title>The Genome Sequence of Enterococcus asini ATCC_700915.</title>
        <authorList>
            <consortium name="The Broad Institute Genome Sequencing Platform"/>
            <consortium name="The Broad Institute Genome Sequencing Center for Infectious Disease"/>
            <person name="Earl A.M."/>
            <person name="Gilmore M.S."/>
            <person name="Lebreton F."/>
            <person name="Walker B."/>
            <person name="Young S.K."/>
            <person name="Zeng Q."/>
            <person name="Gargeya S."/>
            <person name="Fitzgerald M."/>
            <person name="Haas B."/>
            <person name="Abouelleil A."/>
            <person name="Alvarado L."/>
            <person name="Arachchi H.M."/>
            <person name="Berlin A.M."/>
            <person name="Chapman S.B."/>
            <person name="Dewar J."/>
            <person name="Goldberg J."/>
            <person name="Griggs A."/>
            <person name="Gujja S."/>
            <person name="Hansen M."/>
            <person name="Howarth C."/>
            <person name="Imamovic A."/>
            <person name="Larimer J."/>
            <person name="McCowan C."/>
            <person name="Murphy C."/>
            <person name="Neiman D."/>
            <person name="Pearson M."/>
            <person name="Priest M."/>
            <person name="Roberts A."/>
            <person name="Saif S."/>
            <person name="Shea T."/>
            <person name="Sisk P."/>
            <person name="Sykes S."/>
            <person name="Wortman J."/>
            <person name="Nusbaum C."/>
            <person name="Birren B."/>
        </authorList>
    </citation>
    <scope>NUCLEOTIDE SEQUENCE [LARGE SCALE GENOMIC DNA]</scope>
    <source>
        <strain evidence="4 5">ATCC 700915</strain>
    </source>
</reference>
<evidence type="ECO:0000256" key="2">
    <source>
        <dbReference type="ARBA" id="ARBA00022759"/>
    </source>
</evidence>
<dbReference type="GO" id="GO:0003677">
    <property type="term" value="F:DNA binding"/>
    <property type="evidence" value="ECO:0007669"/>
    <property type="project" value="InterPro"/>
</dbReference>
<dbReference type="PATRIC" id="fig|1158606.3.peg.2120"/>
<dbReference type="SUPFAM" id="SSF52980">
    <property type="entry name" value="Restriction endonuclease-like"/>
    <property type="match status" value="1"/>
</dbReference>
<sequence length="280" mass="32740">MCDDIFIKTIIEKLPKIDDKNAWDLLGFVNEKKEVFPFGNDSKIIGRLFEVIVYPYLLEVAEELGYKLFESKKQTVYPDFYFLKPDKKRIALDIKTTYRQFDKQGQIKEFNFTAGSFTSYLRNGTKNIDGNYSDYDKHYILGFLYSRNEGESIRKVNLESEDISSIVPAYKDVEYFVQEKYKVAGTSKGSGNTDNIGTFKSKIIKDFQDGNGPFSKLGNDLFHIYWENFPKYKDSQEVKDKLFNNLETFTEWGKETKQLSTEQLTRLEKYLSVETNKECE</sequence>
<protein>
    <recommendedName>
        <fullName evidence="6">Restriction endonuclease EcoRV</fullName>
    </recommendedName>
</protein>
<accession>R2PL54</accession>
<keyword evidence="1" id="KW-0540">Nuclease</keyword>
<evidence type="ECO:0000313" key="4">
    <source>
        <dbReference type="EMBL" id="EOH85272.1"/>
    </source>
</evidence>
<dbReference type="OrthoDB" id="5917943at2"/>
<gene>
    <name evidence="4" type="ORF">UAS_02174</name>
</gene>
<dbReference type="CDD" id="cd22323">
    <property type="entry name" value="EcoRV-like"/>
    <property type="match status" value="1"/>
</dbReference>
<dbReference type="GO" id="GO:0004519">
    <property type="term" value="F:endonuclease activity"/>
    <property type="evidence" value="ECO:0007669"/>
    <property type="project" value="UniProtKB-KW"/>
</dbReference>
<keyword evidence="5" id="KW-1185">Reference proteome</keyword>
<comment type="caution">
    <text evidence="4">The sequence shown here is derived from an EMBL/GenBank/DDBJ whole genome shotgun (WGS) entry which is preliminary data.</text>
</comment>
<dbReference type="InterPro" id="IPR015314">
    <property type="entry name" value="Restrct_endonuc_II_EcoRV"/>
</dbReference>
<organism evidence="4 5">
    <name type="scientific">Enterococcus asini ATCC 700915</name>
    <dbReference type="NCBI Taxonomy" id="1158606"/>
    <lineage>
        <taxon>Bacteria</taxon>
        <taxon>Bacillati</taxon>
        <taxon>Bacillota</taxon>
        <taxon>Bacilli</taxon>
        <taxon>Lactobacillales</taxon>
        <taxon>Enterococcaceae</taxon>
        <taxon>Enterococcus</taxon>
    </lineage>
</organism>
<dbReference type="RefSeq" id="WP_010754794.1">
    <property type="nucleotide sequence ID" value="NZ_ASVU01000001.1"/>
</dbReference>
<dbReference type="Pfam" id="PF09233">
    <property type="entry name" value="Endonuc-EcoRV"/>
    <property type="match status" value="1"/>
</dbReference>
<dbReference type="Gene3D" id="3.40.600.10">
    <property type="entry name" value="DNA mismatch repair MutH/Restriction endonuclease, type II"/>
    <property type="match status" value="1"/>
</dbReference>
<evidence type="ECO:0008006" key="6">
    <source>
        <dbReference type="Google" id="ProtNLM"/>
    </source>
</evidence>
<dbReference type="AlphaFoldDB" id="R2PL54"/>
<dbReference type="GO" id="GO:0016787">
    <property type="term" value="F:hydrolase activity"/>
    <property type="evidence" value="ECO:0007669"/>
    <property type="project" value="UniProtKB-KW"/>
</dbReference>
<name>R2PL54_9ENTE</name>
<proteinExistence type="predicted"/>
<keyword evidence="3" id="KW-0378">Hydrolase</keyword>
<dbReference type="HOGENOM" id="CLU_085978_0_0_9"/>
<evidence type="ECO:0000313" key="5">
    <source>
        <dbReference type="Proteomes" id="UP000013777"/>
    </source>
</evidence>
<keyword evidence="2" id="KW-0255">Endonuclease</keyword>
<evidence type="ECO:0000256" key="3">
    <source>
        <dbReference type="ARBA" id="ARBA00022801"/>
    </source>
</evidence>
<evidence type="ECO:0000256" key="1">
    <source>
        <dbReference type="ARBA" id="ARBA00022722"/>
    </source>
</evidence>
<dbReference type="Proteomes" id="UP000013777">
    <property type="component" value="Unassembled WGS sequence"/>
</dbReference>
<dbReference type="EMBL" id="AJAP01000022">
    <property type="protein sequence ID" value="EOH85272.1"/>
    <property type="molecule type" value="Genomic_DNA"/>
</dbReference>
<dbReference type="GeneID" id="78364621"/>
<dbReference type="STRING" id="57732.RU94_GL000705"/>